<evidence type="ECO:0000313" key="4">
    <source>
        <dbReference type="Proteomes" id="UP000199051"/>
    </source>
</evidence>
<feature type="transmembrane region" description="Helical" evidence="1">
    <location>
        <begin position="383"/>
        <end position="401"/>
    </location>
</feature>
<keyword evidence="1" id="KW-0472">Membrane</keyword>
<evidence type="ECO:0000256" key="1">
    <source>
        <dbReference type="SAM" id="Phobius"/>
    </source>
</evidence>
<dbReference type="Gene3D" id="1.50.10.20">
    <property type="match status" value="1"/>
</dbReference>
<keyword evidence="2" id="KW-0732">Signal</keyword>
<dbReference type="STRING" id="155974.SAMN04487818_12121"/>
<keyword evidence="1" id="KW-1133">Transmembrane helix</keyword>
<evidence type="ECO:0008006" key="5">
    <source>
        <dbReference type="Google" id="ProtNLM"/>
    </source>
</evidence>
<protein>
    <recommendedName>
        <fullName evidence="5">Prenyltransferase and squalene oxidase repeat-containing protein</fullName>
    </recommendedName>
</protein>
<gene>
    <name evidence="3" type="ORF">SAMN04487818_12121</name>
</gene>
<accession>A0A1H9XRL4</accession>
<dbReference type="EMBL" id="FOGI01000021">
    <property type="protein sequence ID" value="SES48689.1"/>
    <property type="molecule type" value="Genomic_DNA"/>
</dbReference>
<dbReference type="Proteomes" id="UP000199051">
    <property type="component" value="Unassembled WGS sequence"/>
</dbReference>
<reference evidence="4" key="1">
    <citation type="submission" date="2016-10" db="EMBL/GenBank/DDBJ databases">
        <authorList>
            <person name="Varghese N."/>
            <person name="Submissions S."/>
        </authorList>
    </citation>
    <scope>NUCLEOTIDE SEQUENCE [LARGE SCALE GENOMIC DNA]</scope>
    <source>
        <strain evidence="4">DSM 44260</strain>
    </source>
</reference>
<proteinExistence type="predicted"/>
<organism evidence="3 4">
    <name type="scientific">Actinokineospora terrae</name>
    <dbReference type="NCBI Taxonomy" id="155974"/>
    <lineage>
        <taxon>Bacteria</taxon>
        <taxon>Bacillati</taxon>
        <taxon>Actinomycetota</taxon>
        <taxon>Actinomycetes</taxon>
        <taxon>Pseudonocardiales</taxon>
        <taxon>Pseudonocardiaceae</taxon>
        <taxon>Actinokineospora</taxon>
    </lineage>
</organism>
<dbReference type="SUPFAM" id="SSF48239">
    <property type="entry name" value="Terpenoid cyclases/Protein prenyltransferases"/>
    <property type="match status" value="1"/>
</dbReference>
<feature type="chain" id="PRO_5038403078" description="Prenyltransferase and squalene oxidase repeat-containing protein" evidence="2">
    <location>
        <begin position="26"/>
        <end position="408"/>
    </location>
</feature>
<keyword evidence="4" id="KW-1185">Reference proteome</keyword>
<keyword evidence="1" id="KW-0812">Transmembrane</keyword>
<sequence length="408" mass="39871">MGLGPRSAVMTGVTAVALVFTPLGAAAQTGATADDTAAGWLARQLVDGDHVESAPATPDFDGTADVVLALDAAGVASDAATKAAAFLAEPDTVLEYVGDGAAESYAGPLAKLALVAESRGLDPKSFGEVDLVTALGALQAPSGRFVDASAQPDQSDGLSQALAVLALERAGGAPAKAVDFLVASACQDGGFPAALDTPCVSDVDATAVAIQALVAVGRTDAATAGVTWLVGKQSAAGGFKTNLPDASDNAGSTGLAAQALRVGGKAAEADKAVAFLTALQQGCTAVEAVRGAIFSSQGQAAGAVSATSLAIPGIVGISYAKVSAVGANNTLPIVDCTTPTTSSTTAAINPIVNPGDNNNGVSPAPQGGKAPALAATGIYRPSVAWLGVLLLLSGTALVALARRRASTR</sequence>
<name>A0A1H9XRL4_9PSEU</name>
<feature type="signal peptide" evidence="2">
    <location>
        <begin position="1"/>
        <end position="25"/>
    </location>
</feature>
<evidence type="ECO:0000313" key="3">
    <source>
        <dbReference type="EMBL" id="SES48689.1"/>
    </source>
</evidence>
<evidence type="ECO:0000256" key="2">
    <source>
        <dbReference type="SAM" id="SignalP"/>
    </source>
</evidence>
<dbReference type="AlphaFoldDB" id="A0A1H9XRL4"/>
<dbReference type="InterPro" id="IPR008930">
    <property type="entry name" value="Terpenoid_cyclase/PrenylTrfase"/>
</dbReference>